<gene>
    <name evidence="1" type="ORF">PLA107_032100</name>
</gene>
<keyword evidence="1" id="KW-0614">Plasmid</keyword>
<reference evidence="1 2" key="1">
    <citation type="journal article" date="2011" name="PLoS Pathog.">
        <title>Dynamic evolution of pathogenicity revealed by sequencing and comparative genomics of 19 Pseudomonas syringae isolates.</title>
        <authorList>
            <person name="Baltrus D.A."/>
            <person name="Nishimura M.T."/>
            <person name="Romanchuk A."/>
            <person name="Chang J.H."/>
            <person name="Mukhtar M.S."/>
            <person name="Cherkis K."/>
            <person name="Roach J."/>
            <person name="Grant S.R."/>
            <person name="Jones C.D."/>
            <person name="Dangl J.L."/>
        </authorList>
    </citation>
    <scope>NUCLEOTIDE SEQUENCE [LARGE SCALE GENOMIC DNA]</scope>
    <source>
        <strain evidence="1 2">M301315</strain>
    </source>
</reference>
<evidence type="ECO:0000313" key="1">
    <source>
        <dbReference type="EMBL" id="AXH59869.1"/>
    </source>
</evidence>
<organism evidence="1 2">
    <name type="scientific">Pseudomonas amygdali pv. lachrymans str. M301315</name>
    <dbReference type="NCBI Taxonomy" id="629260"/>
    <lineage>
        <taxon>Bacteria</taxon>
        <taxon>Pseudomonadati</taxon>
        <taxon>Pseudomonadota</taxon>
        <taxon>Gammaproteobacteria</taxon>
        <taxon>Pseudomonadales</taxon>
        <taxon>Pseudomonadaceae</taxon>
        <taxon>Pseudomonas</taxon>
        <taxon>Pseudomonas amygdali</taxon>
    </lineage>
</organism>
<dbReference type="AlphaFoldDB" id="A0AAD0PW66"/>
<proteinExistence type="predicted"/>
<accession>A0AAD0PW66</accession>
<dbReference type="EMBL" id="CP031226">
    <property type="protein sequence ID" value="AXH59869.1"/>
    <property type="molecule type" value="Genomic_DNA"/>
</dbReference>
<evidence type="ECO:0000313" key="2">
    <source>
        <dbReference type="Proteomes" id="UP000006426"/>
    </source>
</evidence>
<name>A0AAD0PW66_PSEAV</name>
<protein>
    <submittedName>
        <fullName evidence="1">Uncharacterized protein</fullName>
    </submittedName>
</protein>
<sequence>MHYSKNPETLTSNVLYYTSKDAQAYWSRVGTYLMQSERHGDAKFANEMLFDGPLESHAALFFMAGYMGLIPMRENKGVDGAPVLYAVTEPLEGAQMQNLKQPEEFVLAVGYLLTVKKLRQPLMNSLLEFHDFLKLVDPPQAQRFIGDLVKALFQRTGDLSPLLVAAADDEDMGLTEDYPGTLRRAMEAHDVFDKAINKLKPSEANRALLRFGWQELRIKASQKGRDASLAQDLGL</sequence>
<dbReference type="Proteomes" id="UP000006426">
    <property type="component" value="Plasmid pmppla107"/>
</dbReference>
<geneLocation type="plasmid" evidence="2">
    <name>pmppla107</name>
</geneLocation>